<sequence>KQSVVESAEKEDPYKAIKAWFDKGNTLDIPDTVKDDERVNLLYQVDGLYGLVKSKFPHASVKQNALLMEFALYGLAAYSLISRKSTEGNTHFNDVVGGMLNLDLDDFDNQDLNYDDL</sequence>
<name>A0A2W5EHB2_9SPHI</name>
<gene>
    <name evidence="1" type="ORF">DI598_19280</name>
</gene>
<organism evidence="1 2">
    <name type="scientific">Pseudopedobacter saltans</name>
    <dbReference type="NCBI Taxonomy" id="151895"/>
    <lineage>
        <taxon>Bacteria</taxon>
        <taxon>Pseudomonadati</taxon>
        <taxon>Bacteroidota</taxon>
        <taxon>Sphingobacteriia</taxon>
        <taxon>Sphingobacteriales</taxon>
        <taxon>Sphingobacteriaceae</taxon>
        <taxon>Pseudopedobacter</taxon>
    </lineage>
</organism>
<accession>A0A2W5EHB2</accession>
<evidence type="ECO:0000313" key="2">
    <source>
        <dbReference type="Proteomes" id="UP000249645"/>
    </source>
</evidence>
<proteinExistence type="predicted"/>
<evidence type="ECO:0000313" key="1">
    <source>
        <dbReference type="EMBL" id="PZP40530.1"/>
    </source>
</evidence>
<feature type="non-terminal residue" evidence="1">
    <location>
        <position position="1"/>
    </location>
</feature>
<comment type="caution">
    <text evidence="1">The sequence shown here is derived from an EMBL/GenBank/DDBJ whole genome shotgun (WGS) entry which is preliminary data.</text>
</comment>
<reference evidence="1 2" key="1">
    <citation type="submission" date="2017-11" db="EMBL/GenBank/DDBJ databases">
        <title>Infants hospitalized years apart are colonized by the same room-sourced microbial strains.</title>
        <authorList>
            <person name="Brooks B."/>
            <person name="Olm M.R."/>
            <person name="Firek B.A."/>
            <person name="Baker R."/>
            <person name="Thomas B.C."/>
            <person name="Morowitz M.J."/>
            <person name="Banfield J.F."/>
        </authorList>
    </citation>
    <scope>NUCLEOTIDE SEQUENCE [LARGE SCALE GENOMIC DNA]</scope>
    <source>
        <strain evidence="1">S2_009_000_R2_76</strain>
    </source>
</reference>
<dbReference type="EMBL" id="QFOI01000604">
    <property type="protein sequence ID" value="PZP40530.1"/>
    <property type="molecule type" value="Genomic_DNA"/>
</dbReference>
<dbReference type="Proteomes" id="UP000249645">
    <property type="component" value="Unassembled WGS sequence"/>
</dbReference>
<dbReference type="AlphaFoldDB" id="A0A2W5EHB2"/>
<protein>
    <submittedName>
        <fullName evidence="1">Magnesium chelatase</fullName>
    </submittedName>
</protein>